<dbReference type="EMBL" id="JAHHHW010000083">
    <property type="protein sequence ID" value="MBW4432230.1"/>
    <property type="molecule type" value="Genomic_DNA"/>
</dbReference>
<reference evidence="1" key="2">
    <citation type="journal article" date="2022" name="Microbiol. Resour. Announc.">
        <title>Metagenome Sequencing to Explore Phylogenomics of Terrestrial Cyanobacteria.</title>
        <authorList>
            <person name="Ward R.D."/>
            <person name="Stajich J.E."/>
            <person name="Johansen J.R."/>
            <person name="Huntemann M."/>
            <person name="Clum A."/>
            <person name="Foster B."/>
            <person name="Foster B."/>
            <person name="Roux S."/>
            <person name="Palaniappan K."/>
            <person name="Varghese N."/>
            <person name="Mukherjee S."/>
            <person name="Reddy T.B.K."/>
            <person name="Daum C."/>
            <person name="Copeland A."/>
            <person name="Chen I.A."/>
            <person name="Ivanova N.N."/>
            <person name="Kyrpides N.C."/>
            <person name="Shapiro N."/>
            <person name="Eloe-Fadrosh E.A."/>
            <person name="Pietrasiak N."/>
        </authorList>
    </citation>
    <scope>NUCLEOTIDE SEQUENCE</scope>
    <source>
        <strain evidence="1">HA4357-MV3</strain>
    </source>
</reference>
<comment type="caution">
    <text evidence="1">The sequence shown here is derived from an EMBL/GenBank/DDBJ whole genome shotgun (WGS) entry which is preliminary data.</text>
</comment>
<sequence length="61" mass="6952">MVELFWLTSPLLVSDKPLPSGTTIIAWQVGNLQALEEFEIQMINDQLLLYKRVDARKSGFS</sequence>
<protein>
    <submittedName>
        <fullName evidence="1">Uncharacterized protein</fullName>
    </submittedName>
</protein>
<organism evidence="1 2">
    <name type="scientific">Pelatocladus maniniholoensis HA4357-MV3</name>
    <dbReference type="NCBI Taxonomy" id="1117104"/>
    <lineage>
        <taxon>Bacteria</taxon>
        <taxon>Bacillati</taxon>
        <taxon>Cyanobacteriota</taxon>
        <taxon>Cyanophyceae</taxon>
        <taxon>Nostocales</taxon>
        <taxon>Nostocaceae</taxon>
        <taxon>Pelatocladus</taxon>
    </lineage>
</organism>
<name>A0A9E3H8N7_9NOST</name>
<evidence type="ECO:0000313" key="1">
    <source>
        <dbReference type="EMBL" id="MBW4432230.1"/>
    </source>
</evidence>
<proteinExistence type="predicted"/>
<accession>A0A9E3H8N7</accession>
<dbReference type="Proteomes" id="UP000813215">
    <property type="component" value="Unassembled WGS sequence"/>
</dbReference>
<evidence type="ECO:0000313" key="2">
    <source>
        <dbReference type="Proteomes" id="UP000813215"/>
    </source>
</evidence>
<reference evidence="1" key="1">
    <citation type="submission" date="2021-05" db="EMBL/GenBank/DDBJ databases">
        <authorList>
            <person name="Pietrasiak N."/>
            <person name="Ward R."/>
            <person name="Stajich J.E."/>
            <person name="Kurbessoian T."/>
        </authorList>
    </citation>
    <scope>NUCLEOTIDE SEQUENCE</scope>
    <source>
        <strain evidence="1">HA4357-MV3</strain>
    </source>
</reference>
<dbReference type="AlphaFoldDB" id="A0A9E3H8N7"/>
<gene>
    <name evidence="1" type="ORF">KME28_10980</name>
</gene>